<dbReference type="Pfam" id="PF00440">
    <property type="entry name" value="TetR_N"/>
    <property type="match status" value="1"/>
</dbReference>
<dbReference type="PANTHER" id="PTHR30055:SF234">
    <property type="entry name" value="HTH-TYPE TRANSCRIPTIONAL REGULATOR BETI"/>
    <property type="match status" value="1"/>
</dbReference>
<evidence type="ECO:0000256" key="1">
    <source>
        <dbReference type="ARBA" id="ARBA00023015"/>
    </source>
</evidence>
<evidence type="ECO:0000313" key="7">
    <source>
        <dbReference type="Proteomes" id="UP000515734"/>
    </source>
</evidence>
<dbReference type="InterPro" id="IPR049445">
    <property type="entry name" value="TetR_SbtR-like_C"/>
</dbReference>
<keyword evidence="2 4" id="KW-0238">DNA-binding</keyword>
<dbReference type="SUPFAM" id="SSF48498">
    <property type="entry name" value="Tetracyclin repressor-like, C-terminal domain"/>
    <property type="match status" value="1"/>
</dbReference>
<dbReference type="Pfam" id="PF21597">
    <property type="entry name" value="TetR_C_43"/>
    <property type="match status" value="1"/>
</dbReference>
<dbReference type="PANTHER" id="PTHR30055">
    <property type="entry name" value="HTH-TYPE TRANSCRIPTIONAL REGULATOR RUTR"/>
    <property type="match status" value="1"/>
</dbReference>
<dbReference type="InterPro" id="IPR050109">
    <property type="entry name" value="HTH-type_TetR-like_transc_reg"/>
</dbReference>
<accession>A0A6S6PD92</accession>
<name>A0A6S6PD92_9MYCO</name>
<feature type="domain" description="HTH tetR-type" evidence="5">
    <location>
        <begin position="12"/>
        <end position="71"/>
    </location>
</feature>
<proteinExistence type="predicted"/>
<evidence type="ECO:0000256" key="3">
    <source>
        <dbReference type="ARBA" id="ARBA00023163"/>
    </source>
</evidence>
<feature type="DNA-binding region" description="H-T-H motif" evidence="4">
    <location>
        <begin position="34"/>
        <end position="53"/>
    </location>
</feature>
<dbReference type="PRINTS" id="PR00455">
    <property type="entry name" value="HTHTETR"/>
</dbReference>
<keyword evidence="1" id="KW-0805">Transcription regulation</keyword>
<dbReference type="AlphaFoldDB" id="A0A6S6PD92"/>
<dbReference type="Proteomes" id="UP000515734">
    <property type="component" value="Chromosome"/>
</dbReference>
<dbReference type="SUPFAM" id="SSF46689">
    <property type="entry name" value="Homeodomain-like"/>
    <property type="match status" value="1"/>
</dbReference>
<evidence type="ECO:0000313" key="6">
    <source>
        <dbReference type="EMBL" id="BCI56062.1"/>
    </source>
</evidence>
<dbReference type="PROSITE" id="PS50977">
    <property type="entry name" value="HTH_TETR_2"/>
    <property type="match status" value="1"/>
</dbReference>
<evidence type="ECO:0000259" key="5">
    <source>
        <dbReference type="PROSITE" id="PS50977"/>
    </source>
</evidence>
<dbReference type="EMBL" id="AP023287">
    <property type="protein sequence ID" value="BCI56062.1"/>
    <property type="molecule type" value="Genomic_DNA"/>
</dbReference>
<gene>
    <name evidence="6" type="ORF">NIIDNTM18_53400</name>
</gene>
<dbReference type="InterPro" id="IPR036271">
    <property type="entry name" value="Tet_transcr_reg_TetR-rel_C_sf"/>
</dbReference>
<dbReference type="InterPro" id="IPR001647">
    <property type="entry name" value="HTH_TetR"/>
</dbReference>
<keyword evidence="3" id="KW-0804">Transcription</keyword>
<dbReference type="GO" id="GO:0003700">
    <property type="term" value="F:DNA-binding transcription factor activity"/>
    <property type="evidence" value="ECO:0007669"/>
    <property type="project" value="TreeGrafter"/>
</dbReference>
<evidence type="ECO:0000256" key="4">
    <source>
        <dbReference type="PROSITE-ProRule" id="PRU00335"/>
    </source>
</evidence>
<sequence>MTSGRPLRADAARNRALLLDSAREAFARAGVTASLDDVAKAAGVGAGTLYRHFPNRDALVLTVIDEGLMDLHRLGTTLADAPDPLAALREWLAAYIAQAGMFDGLAKTLATAPTESSPACRMSREAGAALVARAADAGAIRRGVGIAEILDLGAAIAWVGEQPGRDEAELGRLLDIVVAGIRAA</sequence>
<reference evidence="6 7" key="1">
    <citation type="submission" date="2020-07" db="EMBL/GenBank/DDBJ databases">
        <title>Complete genome sequence of Mycolicibacterium litorale like strain isolated from cardiac implantable electronic device infection.</title>
        <authorList>
            <person name="Fukano H."/>
            <person name="Miyama H."/>
            <person name="Hoshino Y."/>
        </authorList>
    </citation>
    <scope>NUCLEOTIDE SEQUENCE [LARGE SCALE GENOMIC DNA]</scope>
    <source>
        <strain evidence="6 7">NIIDNTM18</strain>
    </source>
</reference>
<evidence type="ECO:0000256" key="2">
    <source>
        <dbReference type="ARBA" id="ARBA00023125"/>
    </source>
</evidence>
<dbReference type="InterPro" id="IPR009057">
    <property type="entry name" value="Homeodomain-like_sf"/>
</dbReference>
<dbReference type="GO" id="GO:0000976">
    <property type="term" value="F:transcription cis-regulatory region binding"/>
    <property type="evidence" value="ECO:0007669"/>
    <property type="project" value="TreeGrafter"/>
</dbReference>
<protein>
    <submittedName>
        <fullName evidence="6">TetR family transcriptional regulator</fullName>
    </submittedName>
</protein>
<organism evidence="6 7">
    <name type="scientific">Mycolicibacterium litorale</name>
    <dbReference type="NCBI Taxonomy" id="758802"/>
    <lineage>
        <taxon>Bacteria</taxon>
        <taxon>Bacillati</taxon>
        <taxon>Actinomycetota</taxon>
        <taxon>Actinomycetes</taxon>
        <taxon>Mycobacteriales</taxon>
        <taxon>Mycobacteriaceae</taxon>
        <taxon>Mycolicibacterium</taxon>
    </lineage>
</organism>
<dbReference type="RefSeq" id="WP_185293673.1">
    <property type="nucleotide sequence ID" value="NZ_AP023287.1"/>
</dbReference>
<dbReference type="Gene3D" id="1.10.357.10">
    <property type="entry name" value="Tetracycline Repressor, domain 2"/>
    <property type="match status" value="1"/>
</dbReference>